<dbReference type="Pfam" id="PF14903">
    <property type="entry name" value="WG_beta_rep"/>
    <property type="match status" value="1"/>
</dbReference>
<dbReference type="GeneID" id="93047705"/>
<keyword evidence="3" id="KW-1185">Reference proteome</keyword>
<keyword evidence="1" id="KW-1133">Transmembrane helix</keyword>
<feature type="transmembrane region" description="Helical" evidence="1">
    <location>
        <begin position="42"/>
        <end position="64"/>
    </location>
</feature>
<organism evidence="2 3">
    <name type="scientific">Bacteroides acidifaciens</name>
    <dbReference type="NCBI Taxonomy" id="85831"/>
    <lineage>
        <taxon>Bacteria</taxon>
        <taxon>Pseudomonadati</taxon>
        <taxon>Bacteroidota</taxon>
        <taxon>Bacteroidia</taxon>
        <taxon>Bacteroidales</taxon>
        <taxon>Bacteroidaceae</taxon>
        <taxon>Bacteroides</taxon>
    </lineage>
</organism>
<keyword evidence="1" id="KW-0812">Transmembrane</keyword>
<dbReference type="AlphaFoldDB" id="A0A4S2ANG7"/>
<feature type="transmembrane region" description="Helical" evidence="1">
    <location>
        <begin position="12"/>
        <end position="30"/>
    </location>
</feature>
<reference evidence="2 3" key="1">
    <citation type="submission" date="2019-04" db="EMBL/GenBank/DDBJ databases">
        <title>Microbes associate with the intestines of laboratory mice.</title>
        <authorList>
            <person name="Navarre W."/>
            <person name="Wong E."/>
            <person name="Huang K."/>
            <person name="Tropini C."/>
            <person name="Ng K."/>
            <person name="Yu B."/>
        </authorList>
    </citation>
    <scope>NUCLEOTIDE SEQUENCE [LARGE SCALE GENOMIC DNA]</scope>
    <source>
        <strain evidence="2 3">NM70_E10</strain>
    </source>
</reference>
<sequence length="401" mass="45166">MKKVSARMFFTVLWRGVCQVLGWFFGLFGYKRDGRFAKCVWGLFATSAAVFMAVLSFVFVYSAYEFLRDNPRISTWRNRGESYTSYVDAEHGICFYGPAHGKGYVYNSCTGEKLLKNVEWIAQPMGTDSLVCFSNGKKRGYFNKRTGKVVIEPKYDRAWIFSEGLAGVEEKGYIKFIDATGKVVIDNGLIHTFYTSYMSGYVFHGGYCKVSNGKGWGLMDKTGKMVLPQVHKYIIPTDDYALWCVRRGKEMAVLDKDLQPVLPFAEWFIDIAEDAIWVTMPDHTMRRYDLQGNLLNDFCISGVEMLEYETDEILYRTETAAEGGGENAVPVVSDYHPKATARLRVYRVGADCTGLGLMTADGHVVTLPSYKWVRAIGPDLYLCSLDGINGVVLNGKGEVVR</sequence>
<protein>
    <submittedName>
        <fullName evidence="2">WG repeat-containing protein</fullName>
    </submittedName>
</protein>
<keyword evidence="1" id="KW-0472">Membrane</keyword>
<comment type="caution">
    <text evidence="2">The sequence shown here is derived from an EMBL/GenBank/DDBJ whole genome shotgun (WGS) entry which is preliminary data.</text>
</comment>
<dbReference type="EMBL" id="SRZA01000029">
    <property type="protein sequence ID" value="TGY02515.1"/>
    <property type="molecule type" value="Genomic_DNA"/>
</dbReference>
<dbReference type="InterPro" id="IPR032774">
    <property type="entry name" value="WG_beta_rep"/>
</dbReference>
<proteinExistence type="predicted"/>
<dbReference type="Proteomes" id="UP000305751">
    <property type="component" value="Unassembled WGS sequence"/>
</dbReference>
<gene>
    <name evidence="2" type="ORF">E5356_10445</name>
</gene>
<dbReference type="RefSeq" id="WP_136014295.1">
    <property type="nucleotide sequence ID" value="NZ_CAJTBC010000022.1"/>
</dbReference>
<accession>A0A4S2ANG7</accession>
<evidence type="ECO:0000313" key="3">
    <source>
        <dbReference type="Proteomes" id="UP000305751"/>
    </source>
</evidence>
<evidence type="ECO:0000313" key="2">
    <source>
        <dbReference type="EMBL" id="TGY02515.1"/>
    </source>
</evidence>
<evidence type="ECO:0000256" key="1">
    <source>
        <dbReference type="SAM" id="Phobius"/>
    </source>
</evidence>
<name>A0A4S2ANG7_9BACE</name>